<dbReference type="GO" id="GO:0005524">
    <property type="term" value="F:ATP binding"/>
    <property type="evidence" value="ECO:0007669"/>
    <property type="project" value="InterPro"/>
</dbReference>
<dbReference type="EMBL" id="JALJOU010000023">
    <property type="protein sequence ID" value="KAK9837132.1"/>
    <property type="molecule type" value="Genomic_DNA"/>
</dbReference>
<evidence type="ECO:0000259" key="8">
    <source>
        <dbReference type="PROSITE" id="PS50893"/>
    </source>
</evidence>
<evidence type="ECO:0000313" key="9">
    <source>
        <dbReference type="EMBL" id="KAK9837132.1"/>
    </source>
</evidence>
<comment type="subcellular location">
    <subcellularLocation>
        <location evidence="1">Membrane</location>
        <topology evidence="1">Multi-pass membrane protein</topology>
    </subcellularLocation>
</comment>
<keyword evidence="10" id="KW-1185">Reference proteome</keyword>
<dbReference type="GO" id="GO:0016020">
    <property type="term" value="C:membrane"/>
    <property type="evidence" value="ECO:0007669"/>
    <property type="project" value="UniProtKB-SubCell"/>
</dbReference>
<keyword evidence="4 7" id="KW-1133">Transmembrane helix</keyword>
<evidence type="ECO:0000256" key="6">
    <source>
        <dbReference type="SAM" id="MobiDB-lite"/>
    </source>
</evidence>
<keyword evidence="3 7" id="KW-0812">Transmembrane</keyword>
<dbReference type="Gene3D" id="3.40.50.300">
    <property type="entry name" value="P-loop containing nucleotide triphosphate hydrolases"/>
    <property type="match status" value="1"/>
</dbReference>
<gene>
    <name evidence="9" type="ORF">WJX81_005285</name>
</gene>
<evidence type="ECO:0000256" key="2">
    <source>
        <dbReference type="ARBA" id="ARBA00022448"/>
    </source>
</evidence>
<dbReference type="InterPro" id="IPR017871">
    <property type="entry name" value="ABC_transporter-like_CS"/>
</dbReference>
<dbReference type="InterPro" id="IPR027417">
    <property type="entry name" value="P-loop_NTPase"/>
</dbReference>
<name>A0AAW1RTL0_9CHLO</name>
<keyword evidence="2" id="KW-0813">Transport</keyword>
<dbReference type="PROSITE" id="PS00211">
    <property type="entry name" value="ABC_TRANSPORTER_1"/>
    <property type="match status" value="1"/>
</dbReference>
<dbReference type="Pfam" id="PF00005">
    <property type="entry name" value="ABC_tran"/>
    <property type="match status" value="1"/>
</dbReference>
<dbReference type="SUPFAM" id="SSF52540">
    <property type="entry name" value="P-loop containing nucleoside triphosphate hydrolases"/>
    <property type="match status" value="1"/>
</dbReference>
<evidence type="ECO:0000256" key="1">
    <source>
        <dbReference type="ARBA" id="ARBA00004141"/>
    </source>
</evidence>
<dbReference type="PANTHER" id="PTHR48041:SF139">
    <property type="entry name" value="PROTEIN SCARLET"/>
    <property type="match status" value="1"/>
</dbReference>
<reference evidence="9 10" key="1">
    <citation type="journal article" date="2024" name="Nat. Commun.">
        <title>Phylogenomics reveals the evolutionary origins of lichenization in chlorophyte algae.</title>
        <authorList>
            <person name="Puginier C."/>
            <person name="Libourel C."/>
            <person name="Otte J."/>
            <person name="Skaloud P."/>
            <person name="Haon M."/>
            <person name="Grisel S."/>
            <person name="Petersen M."/>
            <person name="Berrin J.G."/>
            <person name="Delaux P.M."/>
            <person name="Dal Grande F."/>
            <person name="Keller J."/>
        </authorList>
    </citation>
    <scope>NUCLEOTIDE SEQUENCE [LARGE SCALE GENOMIC DNA]</scope>
    <source>
        <strain evidence="9 10">SAG 245.80</strain>
    </source>
</reference>
<feature type="transmembrane region" description="Helical" evidence="7">
    <location>
        <begin position="670"/>
        <end position="692"/>
    </location>
</feature>
<evidence type="ECO:0000256" key="4">
    <source>
        <dbReference type="ARBA" id="ARBA00022989"/>
    </source>
</evidence>
<feature type="region of interest" description="Disordered" evidence="6">
    <location>
        <begin position="332"/>
        <end position="366"/>
    </location>
</feature>
<feature type="transmembrane region" description="Helical" evidence="7">
    <location>
        <begin position="523"/>
        <end position="547"/>
    </location>
</feature>
<feature type="region of interest" description="Disordered" evidence="6">
    <location>
        <begin position="1"/>
        <end position="25"/>
    </location>
</feature>
<dbReference type="GO" id="GO:0016887">
    <property type="term" value="F:ATP hydrolysis activity"/>
    <property type="evidence" value="ECO:0007669"/>
    <property type="project" value="InterPro"/>
</dbReference>
<feature type="domain" description="ABC transporter" evidence="8">
    <location>
        <begin position="30"/>
        <end position="278"/>
    </location>
</feature>
<dbReference type="InterPro" id="IPR050352">
    <property type="entry name" value="ABCG_transporters"/>
</dbReference>
<dbReference type="PROSITE" id="PS50893">
    <property type="entry name" value="ABC_TRANSPORTER_2"/>
    <property type="match status" value="1"/>
</dbReference>
<evidence type="ECO:0000256" key="7">
    <source>
        <dbReference type="SAM" id="Phobius"/>
    </source>
</evidence>
<accession>A0AAW1RTL0</accession>
<dbReference type="Pfam" id="PF01061">
    <property type="entry name" value="ABC2_membrane"/>
    <property type="match status" value="1"/>
</dbReference>
<feature type="transmembrane region" description="Helical" evidence="7">
    <location>
        <begin position="587"/>
        <end position="607"/>
    </location>
</feature>
<comment type="caution">
    <text evidence="9">The sequence shown here is derived from an EMBL/GenBank/DDBJ whole genome shotgun (WGS) entry which is preliminary data.</text>
</comment>
<dbReference type="GO" id="GO:0140359">
    <property type="term" value="F:ABC-type transporter activity"/>
    <property type="evidence" value="ECO:0007669"/>
    <property type="project" value="InterPro"/>
</dbReference>
<evidence type="ECO:0000313" key="10">
    <source>
        <dbReference type="Proteomes" id="UP001445335"/>
    </source>
</evidence>
<feature type="transmembrane region" description="Helical" evidence="7">
    <location>
        <begin position="444"/>
        <end position="467"/>
    </location>
</feature>
<dbReference type="InterPro" id="IPR013525">
    <property type="entry name" value="ABC2_TM"/>
</dbReference>
<evidence type="ECO:0000256" key="3">
    <source>
        <dbReference type="ARBA" id="ARBA00022692"/>
    </source>
</evidence>
<organism evidence="9 10">
    <name type="scientific">Elliptochloris bilobata</name>
    <dbReference type="NCBI Taxonomy" id="381761"/>
    <lineage>
        <taxon>Eukaryota</taxon>
        <taxon>Viridiplantae</taxon>
        <taxon>Chlorophyta</taxon>
        <taxon>core chlorophytes</taxon>
        <taxon>Trebouxiophyceae</taxon>
        <taxon>Trebouxiophyceae incertae sedis</taxon>
        <taxon>Elliptochloris clade</taxon>
        <taxon>Elliptochloris</taxon>
    </lineage>
</organism>
<evidence type="ECO:0000256" key="5">
    <source>
        <dbReference type="ARBA" id="ARBA00023136"/>
    </source>
</evidence>
<sequence length="697" mass="75047">MATLDSGSSTPKTPRQHSPSLSVNPTPCEIEFRGVGFSIATKDGSRLPILYNVTGFCGSCRLTACMGASGAGKSTLLKILACNISGGDLQGEILVNGSLVNPKEFRKQSAVVWQSDVLLATATVKEALMTSALLKLPQSMPHAKKEERVEQILSELELQHCKHTLIGEDVDGAVSGISGGERRRVSVGIGLVTDAHSIFLDEPTTGLDSDSAEALISLLSHLAVVKRRTIMCTIHQPSSDICENFDNLILLSCGRLLYCGAWSQADAYFEAAGFARPGYRSTAEHLLTVCKDKEHAVPRLALDYEQLAAARALEGKRSSAAPLQAAPSEVRLQAVASTSGQGSGAPRADAAGGAHGGGGGGGGASRHVSFTGDTVLHVRAPRGHMSGGLDAPEPVTGRKGSFAAAAAFVLPPPEEPDAEVATSHFYQVKVLSARFLRSWWRSPVNLVVQGAQYLFFAFLIGATYWRLNSELVAGTFDRVASLWFVASCLVLQPGNNACSIMYGQKPLLRRELSNGLYHYSSFFVAKSLTSLPFQAMFAALFNTAVYFLVGYQMVATKFVVFFALMFLMLLISETLGILCAGFHRTELVGLIILSVFYLPLLMFTGFIQTHTPVYFAWIKHVSYVAYGYSGLVKNEFGGLRLLGARDVPVPNASSLIPVNIENGLSITNDALVMLGILIGMRLIVYFQMLFAIRHHWL</sequence>
<feature type="compositionally biased region" description="Gly residues" evidence="6">
    <location>
        <begin position="353"/>
        <end position="364"/>
    </location>
</feature>
<dbReference type="Proteomes" id="UP001445335">
    <property type="component" value="Unassembled WGS sequence"/>
</dbReference>
<dbReference type="InterPro" id="IPR003439">
    <property type="entry name" value="ABC_transporter-like_ATP-bd"/>
</dbReference>
<protein>
    <recommendedName>
        <fullName evidence="8">ABC transporter domain-containing protein</fullName>
    </recommendedName>
</protein>
<feature type="transmembrane region" description="Helical" evidence="7">
    <location>
        <begin position="559"/>
        <end position="580"/>
    </location>
</feature>
<dbReference type="PANTHER" id="PTHR48041">
    <property type="entry name" value="ABC TRANSPORTER G FAMILY MEMBER 28"/>
    <property type="match status" value="1"/>
</dbReference>
<dbReference type="AlphaFoldDB" id="A0AAW1RTL0"/>
<keyword evidence="5 7" id="KW-0472">Membrane</keyword>
<proteinExistence type="predicted"/>